<dbReference type="Proteomes" id="UP000219922">
    <property type="component" value="Unassembled WGS sequence"/>
</dbReference>
<dbReference type="PANTHER" id="PTHR10953:SF102">
    <property type="entry name" value="ADENYLYLTRANSFERASE AND SULFURTRANSFERASE MOCS3"/>
    <property type="match status" value="1"/>
</dbReference>
<comment type="similarity">
    <text evidence="1">Belongs to the HesA/MoeB/ThiF family.</text>
</comment>
<dbReference type="FunFam" id="3.40.50.720:FF:000080">
    <property type="entry name" value="Thiazole biosynthesis adenylyltransferase ThiF"/>
    <property type="match status" value="1"/>
</dbReference>
<dbReference type="PANTHER" id="PTHR10953">
    <property type="entry name" value="UBIQUITIN-ACTIVATING ENZYME E1"/>
    <property type="match status" value="1"/>
</dbReference>
<sequence>MKYNKQEKYPPMENSHAILKDKTVAVVGLGGLGSHSAEYAARMGIGTIILIDDDVVEETNLPRQGLYIQRDSGDNLLKANVAAERLKMINPDVHIQKYVLRLTSENVSELLERVDVVLDGTDNLATRYIINDYCFAENIPWVYASATASIGTVSNFIPGKTPCFRCVFGDETEEDNASCDINGVILPALTMTTSIQVTEALKILLDKDPSFEEIRYNIWTREESSVDISIYLDEECRCQKKQFLKKEMDNTHMYMICNGDSIQVHTTFSLSEAESKMNHWGFCISRKNDMLVEATKRENQRIVAFKTGKMVFHHIDKYTIQTML</sequence>
<gene>
    <name evidence="3" type="ORF">CON36_34450</name>
</gene>
<dbReference type="InterPro" id="IPR035985">
    <property type="entry name" value="Ubiquitin-activating_enz"/>
</dbReference>
<dbReference type="RefSeq" id="WP_098007110.1">
    <property type="nucleotide sequence ID" value="NZ_NVMX01000218.1"/>
</dbReference>
<dbReference type="GO" id="GO:0005829">
    <property type="term" value="C:cytosol"/>
    <property type="evidence" value="ECO:0007669"/>
    <property type="project" value="TreeGrafter"/>
</dbReference>
<feature type="domain" description="THIF-type NAD/FAD binding fold" evidence="2">
    <location>
        <begin position="18"/>
        <end position="227"/>
    </location>
</feature>
<dbReference type="EMBL" id="NVMX01000218">
    <property type="protein sequence ID" value="PDZ94319.1"/>
    <property type="molecule type" value="Genomic_DNA"/>
</dbReference>
<accession>A0A9X6SSH0</accession>
<dbReference type="InterPro" id="IPR000594">
    <property type="entry name" value="ThiF_NAD_FAD-bd"/>
</dbReference>
<dbReference type="GO" id="GO:0004792">
    <property type="term" value="F:thiosulfate-cyanide sulfurtransferase activity"/>
    <property type="evidence" value="ECO:0007669"/>
    <property type="project" value="TreeGrafter"/>
</dbReference>
<name>A0A9X6SSH0_BACCE</name>
<dbReference type="InterPro" id="IPR045886">
    <property type="entry name" value="ThiF/MoeB/HesA"/>
</dbReference>
<evidence type="ECO:0000256" key="1">
    <source>
        <dbReference type="ARBA" id="ARBA00009919"/>
    </source>
</evidence>
<dbReference type="Gene3D" id="3.40.50.720">
    <property type="entry name" value="NAD(P)-binding Rossmann-like Domain"/>
    <property type="match status" value="1"/>
</dbReference>
<evidence type="ECO:0000259" key="2">
    <source>
        <dbReference type="Pfam" id="PF00899"/>
    </source>
</evidence>
<dbReference type="Pfam" id="PF00899">
    <property type="entry name" value="ThiF"/>
    <property type="match status" value="1"/>
</dbReference>
<proteinExistence type="inferred from homology"/>
<reference evidence="3 4" key="1">
    <citation type="submission" date="2017-09" db="EMBL/GenBank/DDBJ databases">
        <title>Large-scale bioinformatics analysis of Bacillus genomes uncovers conserved roles of natural products in bacterial physiology.</title>
        <authorList>
            <consortium name="Agbiome Team Llc"/>
            <person name="Bleich R.M."/>
            <person name="Grubbs K.J."/>
            <person name="Santa Maria K.C."/>
            <person name="Allen S.E."/>
            <person name="Farag S."/>
            <person name="Shank E.A."/>
            <person name="Bowers A."/>
        </authorList>
    </citation>
    <scope>NUCLEOTIDE SEQUENCE [LARGE SCALE GENOMIC DNA]</scope>
    <source>
        <strain evidence="3 4">AFS092789</strain>
    </source>
</reference>
<comment type="caution">
    <text evidence="3">The sequence shown here is derived from an EMBL/GenBank/DDBJ whole genome shotgun (WGS) entry which is preliminary data.</text>
</comment>
<organism evidence="3 4">
    <name type="scientific">Bacillus cereus</name>
    <dbReference type="NCBI Taxonomy" id="1396"/>
    <lineage>
        <taxon>Bacteria</taxon>
        <taxon>Bacillati</taxon>
        <taxon>Bacillota</taxon>
        <taxon>Bacilli</taxon>
        <taxon>Bacillales</taxon>
        <taxon>Bacillaceae</taxon>
        <taxon>Bacillus</taxon>
        <taxon>Bacillus cereus group</taxon>
    </lineage>
</organism>
<dbReference type="GO" id="GO:0008641">
    <property type="term" value="F:ubiquitin-like modifier activating enzyme activity"/>
    <property type="evidence" value="ECO:0007669"/>
    <property type="project" value="InterPro"/>
</dbReference>
<dbReference type="GO" id="GO:0016779">
    <property type="term" value="F:nucleotidyltransferase activity"/>
    <property type="evidence" value="ECO:0007669"/>
    <property type="project" value="TreeGrafter"/>
</dbReference>
<protein>
    <recommendedName>
        <fullName evidence="2">THIF-type NAD/FAD binding fold domain-containing protein</fullName>
    </recommendedName>
</protein>
<evidence type="ECO:0000313" key="4">
    <source>
        <dbReference type="Proteomes" id="UP000219922"/>
    </source>
</evidence>
<dbReference type="AlphaFoldDB" id="A0A9X6SSH0"/>
<dbReference type="CDD" id="cd00757">
    <property type="entry name" value="ThiF_MoeB_HesA_family"/>
    <property type="match status" value="1"/>
</dbReference>
<dbReference type="SUPFAM" id="SSF69572">
    <property type="entry name" value="Activating enzymes of the ubiquitin-like proteins"/>
    <property type="match status" value="1"/>
</dbReference>
<evidence type="ECO:0000313" key="3">
    <source>
        <dbReference type="EMBL" id="PDZ94319.1"/>
    </source>
</evidence>
<dbReference type="GO" id="GO:0008146">
    <property type="term" value="F:sulfotransferase activity"/>
    <property type="evidence" value="ECO:0007669"/>
    <property type="project" value="TreeGrafter"/>
</dbReference>